<keyword evidence="1" id="KW-0808">Transferase</keyword>
<gene>
    <name evidence="3" type="ORF">METZ01_LOCUS267110</name>
</gene>
<dbReference type="Gene3D" id="3.40.50.11720">
    <property type="entry name" value="3-Deoxy-D-manno-octulosonic-acid transferase, N-terminal domain"/>
    <property type="match status" value="1"/>
</dbReference>
<dbReference type="PANTHER" id="PTHR42755:SF1">
    <property type="entry name" value="3-DEOXY-D-MANNO-OCTULOSONIC ACID TRANSFERASE, MITOCHONDRIAL-RELATED"/>
    <property type="match status" value="1"/>
</dbReference>
<proteinExistence type="predicted"/>
<dbReference type="PANTHER" id="PTHR42755">
    <property type="entry name" value="3-DEOXY-MANNO-OCTULOSONATE CYTIDYLYLTRANSFERASE"/>
    <property type="match status" value="1"/>
</dbReference>
<sequence length="111" mass="12249">MATPAAYNGFSRLAAPAINIWLLNRRRQGKEDKLRFAERLGRPGLARPDGRLAWAHAASVGESLAVLPLAERLNAEGLNVLITSGTVTSARVLEKRLPERMVHQYVPLDRP</sequence>
<reference evidence="3" key="1">
    <citation type="submission" date="2018-05" db="EMBL/GenBank/DDBJ databases">
        <authorList>
            <person name="Lanie J.A."/>
            <person name="Ng W.-L."/>
            <person name="Kazmierczak K.M."/>
            <person name="Andrzejewski T.M."/>
            <person name="Davidsen T.M."/>
            <person name="Wayne K.J."/>
            <person name="Tettelin H."/>
            <person name="Glass J.I."/>
            <person name="Rusch D."/>
            <person name="Podicherti R."/>
            <person name="Tsui H.-C.T."/>
            <person name="Winkler M.E."/>
        </authorList>
    </citation>
    <scope>NUCLEOTIDE SEQUENCE</scope>
</reference>
<dbReference type="EMBL" id="UINC01075757">
    <property type="protein sequence ID" value="SVC14256.1"/>
    <property type="molecule type" value="Genomic_DNA"/>
</dbReference>
<dbReference type="Pfam" id="PF04413">
    <property type="entry name" value="Glycos_transf_N"/>
    <property type="match status" value="1"/>
</dbReference>
<evidence type="ECO:0000256" key="1">
    <source>
        <dbReference type="ARBA" id="ARBA00022679"/>
    </source>
</evidence>
<dbReference type="GO" id="GO:0009245">
    <property type="term" value="P:lipid A biosynthetic process"/>
    <property type="evidence" value="ECO:0007669"/>
    <property type="project" value="TreeGrafter"/>
</dbReference>
<dbReference type="GO" id="GO:0016740">
    <property type="term" value="F:transferase activity"/>
    <property type="evidence" value="ECO:0007669"/>
    <property type="project" value="UniProtKB-KW"/>
</dbReference>
<evidence type="ECO:0000313" key="3">
    <source>
        <dbReference type="EMBL" id="SVC14256.1"/>
    </source>
</evidence>
<accession>A0A382JR72</accession>
<evidence type="ECO:0000259" key="2">
    <source>
        <dbReference type="Pfam" id="PF04413"/>
    </source>
</evidence>
<protein>
    <recommendedName>
        <fullName evidence="2">3-deoxy-D-manno-octulosonic-acid transferase N-terminal domain-containing protein</fullName>
    </recommendedName>
</protein>
<dbReference type="GO" id="GO:0005886">
    <property type="term" value="C:plasma membrane"/>
    <property type="evidence" value="ECO:0007669"/>
    <property type="project" value="TreeGrafter"/>
</dbReference>
<dbReference type="InterPro" id="IPR038107">
    <property type="entry name" value="Glycos_transf_N_sf"/>
</dbReference>
<name>A0A382JR72_9ZZZZ</name>
<dbReference type="AlphaFoldDB" id="A0A382JR72"/>
<feature type="non-terminal residue" evidence="3">
    <location>
        <position position="111"/>
    </location>
</feature>
<organism evidence="3">
    <name type="scientific">marine metagenome</name>
    <dbReference type="NCBI Taxonomy" id="408172"/>
    <lineage>
        <taxon>unclassified sequences</taxon>
        <taxon>metagenomes</taxon>
        <taxon>ecological metagenomes</taxon>
    </lineage>
</organism>
<dbReference type="InterPro" id="IPR007507">
    <property type="entry name" value="Glycos_transf_N"/>
</dbReference>
<dbReference type="InterPro" id="IPR039901">
    <property type="entry name" value="Kdotransferase"/>
</dbReference>
<feature type="domain" description="3-deoxy-D-manno-octulosonic-acid transferase N-terminal" evidence="2">
    <location>
        <begin position="35"/>
        <end position="111"/>
    </location>
</feature>